<gene>
    <name evidence="9 12" type="primary">hisA</name>
    <name evidence="12" type="ORF">FIM25_02440</name>
</gene>
<dbReference type="GO" id="GO:0005737">
    <property type="term" value="C:cytoplasm"/>
    <property type="evidence" value="ECO:0007669"/>
    <property type="project" value="UniProtKB-SubCell"/>
</dbReference>
<dbReference type="InterPro" id="IPR006062">
    <property type="entry name" value="His_biosynth"/>
</dbReference>
<dbReference type="HAMAP" id="MF_01014">
    <property type="entry name" value="HisA"/>
    <property type="match status" value="1"/>
</dbReference>
<keyword evidence="7 9" id="KW-0368">Histidine biosynthesis</keyword>
<dbReference type="PANTHER" id="PTHR43090:SF2">
    <property type="entry name" value="1-(5-PHOSPHORIBOSYL)-5-[(5-PHOSPHORIBOSYLAMINO)METHYLIDENEAMINO] IMIDAZOLE-4-CARBOXAMIDE ISOMERASE"/>
    <property type="match status" value="1"/>
</dbReference>
<reference evidence="12 13" key="1">
    <citation type="submission" date="2019-06" db="EMBL/GenBank/DDBJ databases">
        <title>Desulfobotulus mexicanus sp. nov., a novel sulfate-reducing bacterium isolated from the sediment of an alkaline crater lake in Mexico.</title>
        <authorList>
            <person name="Hirschler-Rea A."/>
        </authorList>
    </citation>
    <scope>NUCLEOTIDE SEQUENCE [LARGE SCALE GENOMIC DNA]</scope>
    <source>
        <strain evidence="12 13">PAR22N</strain>
    </source>
</reference>
<evidence type="ECO:0000313" key="12">
    <source>
        <dbReference type="EMBL" id="TYT75786.1"/>
    </source>
</evidence>
<evidence type="ECO:0000256" key="3">
    <source>
        <dbReference type="ARBA" id="ARBA00005133"/>
    </source>
</evidence>
<keyword evidence="13" id="KW-1185">Reference proteome</keyword>
<evidence type="ECO:0000256" key="4">
    <source>
        <dbReference type="ARBA" id="ARBA00009667"/>
    </source>
</evidence>
<dbReference type="CDD" id="cd04732">
    <property type="entry name" value="HisA"/>
    <property type="match status" value="1"/>
</dbReference>
<dbReference type="RefSeq" id="WP_139445946.1">
    <property type="nucleotide sequence ID" value="NZ_VDMB01000002.1"/>
</dbReference>
<comment type="pathway">
    <text evidence="3 9 11">Amino-acid biosynthesis; L-histidine biosynthesis; L-histidine from 5-phospho-alpha-D-ribose 1-diphosphate: step 4/9.</text>
</comment>
<dbReference type="FunFam" id="3.20.20.70:FF:000009">
    <property type="entry name" value="1-(5-phosphoribosyl)-5-[(5-phosphoribosylamino)methylideneamino] imidazole-4-carboxamide isomerase"/>
    <property type="match status" value="1"/>
</dbReference>
<proteinExistence type="inferred from homology"/>
<keyword evidence="6 9" id="KW-0028">Amino-acid biosynthesis</keyword>
<comment type="similarity">
    <text evidence="4 9 10">Belongs to the HisA/HisF family.</text>
</comment>
<evidence type="ECO:0000256" key="10">
    <source>
        <dbReference type="RuleBase" id="RU003657"/>
    </source>
</evidence>
<keyword evidence="5 9" id="KW-0963">Cytoplasm</keyword>
<dbReference type="InterPro" id="IPR006063">
    <property type="entry name" value="HisA_bact_arch"/>
</dbReference>
<dbReference type="InterPro" id="IPR011060">
    <property type="entry name" value="RibuloseP-bd_barrel"/>
</dbReference>
<accession>A0A5Q4VFW7</accession>
<dbReference type="SUPFAM" id="SSF51366">
    <property type="entry name" value="Ribulose-phoshate binding barrel"/>
    <property type="match status" value="1"/>
</dbReference>
<evidence type="ECO:0000256" key="5">
    <source>
        <dbReference type="ARBA" id="ARBA00022490"/>
    </source>
</evidence>
<sequence length="251" mass="26355">MILIPAVDIKNGRCVRLFQGRMDAETVFSHDPVAQARQWEAEGALRIHIVDLDGAVEQKPRNLELIEKIVSAVGVPVQVGGGIRSMETISHYLSIGVDRVILGTAALRNPELVRAACADWPGRIVVGIDARAGMVAVDGWVETSETTAIELARRFEGAGVAAIIFTDIGRDGTHGGVNLEETKALAEAVSIPVIASGGVSTLKDLEALLPLEAAGVEAVISGRALYEGTLTIAESNALFQSSALAVDAGRS</sequence>
<evidence type="ECO:0000313" key="13">
    <source>
        <dbReference type="Proteomes" id="UP000321899"/>
    </source>
</evidence>
<dbReference type="EMBL" id="VDMB01000002">
    <property type="protein sequence ID" value="TYT75786.1"/>
    <property type="molecule type" value="Genomic_DNA"/>
</dbReference>
<dbReference type="PANTHER" id="PTHR43090">
    <property type="entry name" value="1-(5-PHOSPHORIBOSYL)-5-[(5-PHOSPHORIBOSYLAMINO)METHYLIDENEAMINO] IMIDAZOLE-4-CARBOXAMIDE ISOMERASE"/>
    <property type="match status" value="1"/>
</dbReference>
<dbReference type="NCBIfam" id="NF010112">
    <property type="entry name" value="PRK13585.1"/>
    <property type="match status" value="1"/>
</dbReference>
<evidence type="ECO:0000256" key="11">
    <source>
        <dbReference type="RuleBase" id="RU003658"/>
    </source>
</evidence>
<dbReference type="OrthoDB" id="9807749at2"/>
<dbReference type="EC" id="5.3.1.16" evidence="9 11"/>
<evidence type="ECO:0000256" key="7">
    <source>
        <dbReference type="ARBA" id="ARBA00023102"/>
    </source>
</evidence>
<dbReference type="GO" id="GO:0003949">
    <property type="term" value="F:1-(5-phosphoribosyl)-5-[(5-phosphoribosylamino)methylideneamino]imidazole-4-carboxamide isomerase activity"/>
    <property type="evidence" value="ECO:0007669"/>
    <property type="project" value="UniProtKB-UniRule"/>
</dbReference>
<dbReference type="GO" id="GO:0000162">
    <property type="term" value="P:L-tryptophan biosynthetic process"/>
    <property type="evidence" value="ECO:0007669"/>
    <property type="project" value="TreeGrafter"/>
</dbReference>
<evidence type="ECO:0000256" key="8">
    <source>
        <dbReference type="ARBA" id="ARBA00023235"/>
    </source>
</evidence>
<dbReference type="Proteomes" id="UP000321899">
    <property type="component" value="Unassembled WGS sequence"/>
</dbReference>
<dbReference type="UniPathway" id="UPA00031">
    <property type="reaction ID" value="UER00009"/>
</dbReference>
<comment type="catalytic activity">
    <reaction evidence="1 9 11">
        <text>1-(5-phospho-beta-D-ribosyl)-5-[(5-phospho-beta-D-ribosylamino)methylideneamino]imidazole-4-carboxamide = 5-[(5-phospho-1-deoxy-D-ribulos-1-ylimino)methylamino]-1-(5-phospho-beta-D-ribosyl)imidazole-4-carboxamide</text>
        <dbReference type="Rhea" id="RHEA:15469"/>
        <dbReference type="ChEBI" id="CHEBI:58435"/>
        <dbReference type="ChEBI" id="CHEBI:58525"/>
        <dbReference type="EC" id="5.3.1.16"/>
    </reaction>
</comment>
<dbReference type="InterPro" id="IPR023016">
    <property type="entry name" value="HisA/PriA"/>
</dbReference>
<name>A0A5Q4VFW7_9BACT</name>
<comment type="subcellular location">
    <subcellularLocation>
        <location evidence="2 9 11">Cytoplasm</location>
    </subcellularLocation>
</comment>
<feature type="active site" description="Proton acceptor" evidence="9">
    <location>
        <position position="8"/>
    </location>
</feature>
<dbReference type="InterPro" id="IPR013785">
    <property type="entry name" value="Aldolase_TIM"/>
</dbReference>
<comment type="caution">
    <text evidence="12">The sequence shown here is derived from an EMBL/GenBank/DDBJ whole genome shotgun (WGS) entry which is preliminary data.</text>
</comment>
<evidence type="ECO:0000256" key="1">
    <source>
        <dbReference type="ARBA" id="ARBA00000901"/>
    </source>
</evidence>
<evidence type="ECO:0000256" key="9">
    <source>
        <dbReference type="HAMAP-Rule" id="MF_01014"/>
    </source>
</evidence>
<evidence type="ECO:0000256" key="2">
    <source>
        <dbReference type="ARBA" id="ARBA00004496"/>
    </source>
</evidence>
<feature type="active site" description="Proton donor" evidence="9">
    <location>
        <position position="129"/>
    </location>
</feature>
<evidence type="ECO:0000256" key="6">
    <source>
        <dbReference type="ARBA" id="ARBA00022605"/>
    </source>
</evidence>
<dbReference type="InterPro" id="IPR044524">
    <property type="entry name" value="Isoase_HisA-like"/>
</dbReference>
<dbReference type="NCBIfam" id="TIGR00007">
    <property type="entry name" value="1-(5-phosphoribosyl)-5-[(5-phosphoribosylamino)methylideneamino]imidazole-4-carboxamide isomerase"/>
    <property type="match status" value="1"/>
</dbReference>
<dbReference type="AlphaFoldDB" id="A0A5Q4VFW7"/>
<organism evidence="12 13">
    <name type="scientific">Desulfobotulus mexicanus</name>
    <dbReference type="NCBI Taxonomy" id="2586642"/>
    <lineage>
        <taxon>Bacteria</taxon>
        <taxon>Pseudomonadati</taxon>
        <taxon>Thermodesulfobacteriota</taxon>
        <taxon>Desulfobacteria</taxon>
        <taxon>Desulfobacterales</taxon>
        <taxon>Desulfobacteraceae</taxon>
        <taxon>Desulfobotulus</taxon>
    </lineage>
</organism>
<protein>
    <recommendedName>
        <fullName evidence="9 11">1-(5-phosphoribosyl)-5-[(5-phosphoribosylamino)methylideneamino] imidazole-4-carboxamide isomerase</fullName>
        <ecNumber evidence="9 11">5.3.1.16</ecNumber>
    </recommendedName>
    <alternativeName>
        <fullName evidence="9">Phosphoribosylformimino-5-aminoimidazole carboxamide ribotide isomerase</fullName>
    </alternativeName>
</protein>
<keyword evidence="8 9" id="KW-0413">Isomerase</keyword>
<dbReference type="GO" id="GO:0000105">
    <property type="term" value="P:L-histidine biosynthetic process"/>
    <property type="evidence" value="ECO:0007669"/>
    <property type="project" value="UniProtKB-UniRule"/>
</dbReference>
<dbReference type="Pfam" id="PF00977">
    <property type="entry name" value="His_biosynth"/>
    <property type="match status" value="1"/>
</dbReference>
<dbReference type="Gene3D" id="3.20.20.70">
    <property type="entry name" value="Aldolase class I"/>
    <property type="match status" value="1"/>
</dbReference>